<evidence type="ECO:0000256" key="2">
    <source>
        <dbReference type="ARBA" id="ARBA00022840"/>
    </source>
</evidence>
<feature type="domain" description="AAA+ ATPase" evidence="3">
    <location>
        <begin position="242"/>
        <end position="373"/>
    </location>
</feature>
<dbReference type="Gene3D" id="3.40.50.300">
    <property type="entry name" value="P-loop containing nucleotide triphosphate hydrolases"/>
    <property type="match status" value="2"/>
</dbReference>
<dbReference type="Proteomes" id="UP001492380">
    <property type="component" value="Unassembled WGS sequence"/>
</dbReference>
<dbReference type="InterPro" id="IPR027417">
    <property type="entry name" value="P-loop_NTPase"/>
</dbReference>
<organism evidence="4 5">
    <name type="scientific">Phyllosticta capitalensis</name>
    <dbReference type="NCBI Taxonomy" id="121624"/>
    <lineage>
        <taxon>Eukaryota</taxon>
        <taxon>Fungi</taxon>
        <taxon>Dikarya</taxon>
        <taxon>Ascomycota</taxon>
        <taxon>Pezizomycotina</taxon>
        <taxon>Dothideomycetes</taxon>
        <taxon>Dothideomycetes incertae sedis</taxon>
        <taxon>Botryosphaeriales</taxon>
        <taxon>Phyllostictaceae</taxon>
        <taxon>Phyllosticta</taxon>
    </lineage>
</organism>
<protein>
    <submittedName>
        <fullName evidence="4">AAA family ATPase</fullName>
    </submittedName>
</protein>
<evidence type="ECO:0000256" key="1">
    <source>
        <dbReference type="ARBA" id="ARBA00022741"/>
    </source>
</evidence>
<evidence type="ECO:0000313" key="4">
    <source>
        <dbReference type="EMBL" id="KAK8247133.1"/>
    </source>
</evidence>
<evidence type="ECO:0000259" key="3">
    <source>
        <dbReference type="SMART" id="SM00382"/>
    </source>
</evidence>
<keyword evidence="1" id="KW-0547">Nucleotide-binding</keyword>
<dbReference type="InterPro" id="IPR050168">
    <property type="entry name" value="AAA_ATPase_domain"/>
</dbReference>
<dbReference type="InterPro" id="IPR041569">
    <property type="entry name" value="AAA_lid_3"/>
</dbReference>
<dbReference type="PANTHER" id="PTHR23077">
    <property type="entry name" value="AAA-FAMILY ATPASE"/>
    <property type="match status" value="1"/>
</dbReference>
<dbReference type="InterPro" id="IPR003960">
    <property type="entry name" value="ATPase_AAA_CS"/>
</dbReference>
<dbReference type="SUPFAM" id="SSF52540">
    <property type="entry name" value="P-loop containing nucleoside triphosphate hydrolases"/>
    <property type="match status" value="2"/>
</dbReference>
<dbReference type="InterPro" id="IPR003959">
    <property type="entry name" value="ATPase_AAA_core"/>
</dbReference>
<dbReference type="PANTHER" id="PTHR23077:SF27">
    <property type="entry name" value="ATPASE FAMILY GENE 2 PROTEIN HOMOLOG A"/>
    <property type="match status" value="1"/>
</dbReference>
<dbReference type="Pfam" id="PF17862">
    <property type="entry name" value="AAA_lid_3"/>
    <property type="match status" value="1"/>
</dbReference>
<dbReference type="InterPro" id="IPR003593">
    <property type="entry name" value="AAA+_ATPase"/>
</dbReference>
<name>A0ABR1Z435_9PEZI</name>
<dbReference type="Pfam" id="PF00004">
    <property type="entry name" value="AAA"/>
    <property type="match status" value="2"/>
</dbReference>
<dbReference type="PROSITE" id="PS00674">
    <property type="entry name" value="AAA"/>
    <property type="match status" value="1"/>
</dbReference>
<keyword evidence="5" id="KW-1185">Reference proteome</keyword>
<keyword evidence="2" id="KW-0067">ATP-binding</keyword>
<dbReference type="Gene3D" id="1.10.8.60">
    <property type="match status" value="2"/>
</dbReference>
<comment type="caution">
    <text evidence="4">The sequence shown here is derived from an EMBL/GenBank/DDBJ whole genome shotgun (WGS) entry which is preliminary data.</text>
</comment>
<gene>
    <name evidence="4" type="ORF">HDK90DRAFT_31727</name>
</gene>
<feature type="domain" description="AAA+ ATPase" evidence="3">
    <location>
        <begin position="525"/>
        <end position="661"/>
    </location>
</feature>
<sequence>MDVTPFRLRQISKAGAIPPRALDGGVRVFMSMKNLKSLGLDIGDYVLLQQPDHSPKAVGVAWNLKADSKDQARVACIEEPIRDLFGLKMEEKVTISKFEPQRLQHAQKIVVQELEPGSSVLPKEALEYWAKAALCGLDFVVPGGTFAATHPRSGRKTRFSISLVEPAAEESPAPFYCDHKSEVSLLEPGQAPATKAPQEPTNFLINTDCIGGLHRQILELNERMATLTNKLHRQRYPSALRRSTGILLHGPTGTGKSLLTRQLSQASWRKVITVDEPAGSLEKSQNVVRKAFDEAVKAQPSLLIFDKLEHFAPRNEEGASSRLNLARCIAAEVEKLGTARVLVVGTTTKLIDVDPALRTHDLFEDEVEIPVPDIKSRVEILKVIQDREWPIPDSVAEEIGRRTHGFVGRDLFALYKKALKRAVDRHFGHFKPASTNDLERSFDAMKIEDEEDETTTLEPVNVELKDFEAALLQVRPTAMNEVFIETPKVRWGDIGGSESVKQALREVTEWPFNHENKMDALKVLPQRGILLYGPPGCSKTLCAKAIATESSLNFLAVKGAELTSMYVGETERAVRDVFSKARAAAPSILFFDEVDSIAASRTSGSHLSGMNVLTTLLNEMDGIESLQGVLVLAATNRPEILDPALMRPGRFDAILYVGPPGLEARRQILNIGMRGRPVGDDVDFEVLAQKLEGYSGAEIVEVCAEAARTTLRKWIGEGGSDVQHIGLAEFEVALEKVPKRITSEMLEAYEEWTVGDVKRL</sequence>
<dbReference type="SMART" id="SM00382">
    <property type="entry name" value="AAA"/>
    <property type="match status" value="2"/>
</dbReference>
<proteinExistence type="predicted"/>
<dbReference type="EMBL" id="JBBWRZ010000001">
    <property type="protein sequence ID" value="KAK8247133.1"/>
    <property type="molecule type" value="Genomic_DNA"/>
</dbReference>
<evidence type="ECO:0000313" key="5">
    <source>
        <dbReference type="Proteomes" id="UP001492380"/>
    </source>
</evidence>
<accession>A0ABR1Z435</accession>
<reference evidence="4 5" key="1">
    <citation type="submission" date="2024-04" db="EMBL/GenBank/DDBJ databases">
        <title>Phyllosticta paracitricarpa is synonymous to the EU quarantine fungus P. citricarpa based on phylogenomic analyses.</title>
        <authorList>
            <consortium name="Lawrence Berkeley National Laboratory"/>
            <person name="Van Ingen-Buijs V.A."/>
            <person name="Van Westerhoven A.C."/>
            <person name="Haridas S."/>
            <person name="Skiadas P."/>
            <person name="Martin F."/>
            <person name="Groenewald J.Z."/>
            <person name="Crous P.W."/>
            <person name="Seidl M.F."/>
        </authorList>
    </citation>
    <scope>NUCLEOTIDE SEQUENCE [LARGE SCALE GENOMIC DNA]</scope>
    <source>
        <strain evidence="4 5">CBS 123374</strain>
    </source>
</reference>